<dbReference type="GO" id="GO:0003677">
    <property type="term" value="F:DNA binding"/>
    <property type="evidence" value="ECO:0007669"/>
    <property type="project" value="UniProtKB-KW"/>
</dbReference>
<dbReference type="SMART" id="SM00346">
    <property type="entry name" value="HTH_ICLR"/>
    <property type="match status" value="1"/>
</dbReference>
<sequence>MALSSFGKILTVLDLFSVSRPVINVDHICDELGLSKPTSYRYLKELVSADILQRISGTSGDYTLGSKIAVLDYISRTTDPLVQISSPFMKDIAERTELCCLLTHLNRDYCIDLHHEVFRNTDLLSYGRGCPRPVYMGSSPKVIIAQLPKRQIQDYYQRFATQLAEVGFAQDEDSFLARMKKIKKQGFYLSHGELDPNVSGLSVPIKLSTNKESPLALTIVASKNRFEFIHIEKLIEILKSNAAQIEHKFLTLSQNERNPVNSLI</sequence>
<dbReference type="PROSITE" id="PS51077">
    <property type="entry name" value="HTH_ICLR"/>
    <property type="match status" value="1"/>
</dbReference>
<evidence type="ECO:0000256" key="1">
    <source>
        <dbReference type="ARBA" id="ARBA00023015"/>
    </source>
</evidence>
<dbReference type="SUPFAM" id="SSF46785">
    <property type="entry name" value="Winged helix' DNA-binding domain"/>
    <property type="match status" value="1"/>
</dbReference>
<dbReference type="InterPro" id="IPR029016">
    <property type="entry name" value="GAF-like_dom_sf"/>
</dbReference>
<dbReference type="InterPro" id="IPR036390">
    <property type="entry name" value="WH_DNA-bd_sf"/>
</dbReference>
<dbReference type="PROSITE" id="PS51078">
    <property type="entry name" value="ICLR_ED"/>
    <property type="match status" value="1"/>
</dbReference>
<evidence type="ECO:0000313" key="9">
    <source>
        <dbReference type="Proteomes" id="UP000595320"/>
    </source>
</evidence>
<evidence type="ECO:0000256" key="4">
    <source>
        <dbReference type="ARBA" id="ARBA00040379"/>
    </source>
</evidence>
<dbReference type="Gene3D" id="1.10.10.10">
    <property type="entry name" value="Winged helix-like DNA-binding domain superfamily/Winged helix DNA-binding domain"/>
    <property type="match status" value="1"/>
</dbReference>
<dbReference type="RefSeq" id="WP_004994279.1">
    <property type="nucleotide sequence ID" value="NZ_BKFK01000003.1"/>
</dbReference>
<dbReference type="GeneID" id="66210465"/>
<dbReference type="AlphaFoldDB" id="A0A7T9UJB1"/>
<gene>
    <name evidence="8" type="ORF">I6I53_03465</name>
</gene>
<dbReference type="Pfam" id="PF01614">
    <property type="entry name" value="IclR_C"/>
    <property type="match status" value="1"/>
</dbReference>
<evidence type="ECO:0000256" key="2">
    <source>
        <dbReference type="ARBA" id="ARBA00023125"/>
    </source>
</evidence>
<accession>A0A7T9UJB1</accession>
<evidence type="ECO:0000259" key="6">
    <source>
        <dbReference type="PROSITE" id="PS51077"/>
    </source>
</evidence>
<feature type="domain" description="IclR-ED" evidence="7">
    <location>
        <begin position="67"/>
        <end position="251"/>
    </location>
</feature>
<dbReference type="Pfam" id="PF09339">
    <property type="entry name" value="HTH_IclR"/>
    <property type="match status" value="1"/>
</dbReference>
<proteinExistence type="predicted"/>
<dbReference type="InterPro" id="IPR036388">
    <property type="entry name" value="WH-like_DNA-bd_sf"/>
</dbReference>
<reference evidence="8 9" key="1">
    <citation type="submission" date="2021-01" db="EMBL/GenBank/DDBJ databases">
        <title>FDA dAtabase for Regulatory Grade micrObial Sequences (FDA-ARGOS): Supporting development and validation of Infectious Disease Dx tests.</title>
        <authorList>
            <person name="Sproer C."/>
            <person name="Gronow S."/>
            <person name="Severitt S."/>
            <person name="Schroder I."/>
            <person name="Tallon L."/>
            <person name="Sadzewicz L."/>
            <person name="Zhao X."/>
            <person name="Boylan J."/>
            <person name="Ott S."/>
            <person name="Bowen H."/>
            <person name="Vavikolanu K."/>
            <person name="Mehta A."/>
            <person name="Aluvathingal J."/>
            <person name="Nadendla S."/>
            <person name="Lowell S."/>
            <person name="Myers T."/>
            <person name="Yan Y."/>
            <person name="Sichtig H."/>
        </authorList>
    </citation>
    <scope>NUCLEOTIDE SEQUENCE [LARGE SCALE GENOMIC DNA]</scope>
    <source>
        <strain evidence="8 9">FDAARGOS_1096</strain>
    </source>
</reference>
<dbReference type="PANTHER" id="PTHR30136:SF24">
    <property type="entry name" value="HTH-TYPE TRANSCRIPTIONAL REPRESSOR ALLR"/>
    <property type="match status" value="1"/>
</dbReference>
<organism evidence="8 9">
    <name type="scientific">Acinetobacter ursingii</name>
    <dbReference type="NCBI Taxonomy" id="108980"/>
    <lineage>
        <taxon>Bacteria</taxon>
        <taxon>Pseudomonadati</taxon>
        <taxon>Pseudomonadota</taxon>
        <taxon>Gammaproteobacteria</taxon>
        <taxon>Moraxellales</taxon>
        <taxon>Moraxellaceae</taxon>
        <taxon>Acinetobacter</taxon>
    </lineage>
</organism>
<protein>
    <recommendedName>
        <fullName evidence="4">HTH-type transcriptional repressor AllR</fullName>
    </recommendedName>
    <alternativeName>
        <fullName evidence="5">Negative regulator of allantoin and glyoxylate utilization operons</fullName>
    </alternativeName>
</protein>
<dbReference type="Proteomes" id="UP000595320">
    <property type="component" value="Chromosome"/>
</dbReference>
<evidence type="ECO:0000259" key="7">
    <source>
        <dbReference type="PROSITE" id="PS51078"/>
    </source>
</evidence>
<evidence type="ECO:0000256" key="5">
    <source>
        <dbReference type="ARBA" id="ARBA00042627"/>
    </source>
</evidence>
<dbReference type="InterPro" id="IPR014757">
    <property type="entry name" value="Tscrpt_reg_IclR_C"/>
</dbReference>
<keyword evidence="2" id="KW-0238">DNA-binding</keyword>
<dbReference type="InterPro" id="IPR005471">
    <property type="entry name" value="Tscrpt_reg_IclR_N"/>
</dbReference>
<evidence type="ECO:0000313" key="8">
    <source>
        <dbReference type="EMBL" id="QQT86856.1"/>
    </source>
</evidence>
<dbReference type="GO" id="GO:0003700">
    <property type="term" value="F:DNA-binding transcription factor activity"/>
    <property type="evidence" value="ECO:0007669"/>
    <property type="project" value="TreeGrafter"/>
</dbReference>
<dbReference type="SUPFAM" id="SSF55781">
    <property type="entry name" value="GAF domain-like"/>
    <property type="match status" value="1"/>
</dbReference>
<feature type="domain" description="HTH iclR-type" evidence="6">
    <location>
        <begin position="3"/>
        <end position="66"/>
    </location>
</feature>
<keyword evidence="1" id="KW-0805">Transcription regulation</keyword>
<dbReference type="InterPro" id="IPR050707">
    <property type="entry name" value="HTH_MetabolicPath_Reg"/>
</dbReference>
<name>A0A7T9UJB1_9GAMM</name>
<dbReference type="Gene3D" id="3.30.450.40">
    <property type="match status" value="1"/>
</dbReference>
<dbReference type="PANTHER" id="PTHR30136">
    <property type="entry name" value="HELIX-TURN-HELIX TRANSCRIPTIONAL REGULATOR, ICLR FAMILY"/>
    <property type="match status" value="1"/>
</dbReference>
<dbReference type="EMBL" id="CP068176">
    <property type="protein sequence ID" value="QQT86856.1"/>
    <property type="molecule type" value="Genomic_DNA"/>
</dbReference>
<keyword evidence="3" id="KW-0804">Transcription</keyword>
<evidence type="ECO:0000256" key="3">
    <source>
        <dbReference type="ARBA" id="ARBA00023163"/>
    </source>
</evidence>
<dbReference type="GO" id="GO:0045892">
    <property type="term" value="P:negative regulation of DNA-templated transcription"/>
    <property type="evidence" value="ECO:0007669"/>
    <property type="project" value="TreeGrafter"/>
</dbReference>